<evidence type="ECO:0000256" key="2">
    <source>
        <dbReference type="ARBA" id="ARBA00022801"/>
    </source>
</evidence>
<keyword evidence="2 3" id="KW-0378">Hydrolase</keyword>
<dbReference type="InterPro" id="IPR000997">
    <property type="entry name" value="Cholinesterase"/>
</dbReference>
<dbReference type="PROSITE" id="PS00122">
    <property type="entry name" value="CARBOXYLESTERASE_B_1"/>
    <property type="match status" value="1"/>
</dbReference>
<comment type="caution">
    <text evidence="5">The sequence shown here is derived from an EMBL/GenBank/DDBJ whole genome shotgun (WGS) entry which is preliminary data.</text>
</comment>
<accession>A0ABN2IRW0</accession>
<dbReference type="InterPro" id="IPR002018">
    <property type="entry name" value="CarbesteraseB"/>
</dbReference>
<dbReference type="PROSITE" id="PS00941">
    <property type="entry name" value="CARBOXYLESTERASE_B_2"/>
    <property type="match status" value="1"/>
</dbReference>
<dbReference type="PANTHER" id="PTHR11559">
    <property type="entry name" value="CARBOXYLESTERASE"/>
    <property type="match status" value="1"/>
</dbReference>
<dbReference type="RefSeq" id="WP_344314408.1">
    <property type="nucleotide sequence ID" value="NZ_BAAANY010000036.1"/>
</dbReference>
<name>A0ABN2IRW0_9ACTN</name>
<dbReference type="InterPro" id="IPR029058">
    <property type="entry name" value="AB_hydrolase_fold"/>
</dbReference>
<dbReference type="InterPro" id="IPR019826">
    <property type="entry name" value="Carboxylesterase_B_AS"/>
</dbReference>
<dbReference type="InterPro" id="IPR019819">
    <property type="entry name" value="Carboxylesterase_B_CS"/>
</dbReference>
<evidence type="ECO:0000256" key="3">
    <source>
        <dbReference type="RuleBase" id="RU361235"/>
    </source>
</evidence>
<feature type="domain" description="Carboxylesterase type B" evidence="4">
    <location>
        <begin position="6"/>
        <end position="464"/>
    </location>
</feature>
<sequence>MTDAYTIKTSYGRLRGLPMSAGGALFAGVPFAEPPVGPLRLRPPRPVRPWEGVRDAIRFPPKPAQAGFAGMALDSATFGADGAAEEVPISEDCLYLNVWTPDVAGSRPVIVWIYGGGYEMGSASPPDTDGAALARRADVVVVALNYRVGALGFLHLADLGGPEWAGSTNLGLQDQALALHWVKDTIAAFGGDPDNITVAGQSAGAFSVGALLAMPAAAGTFGKAILSSGSTSRIFSTETVNDIAADLMAKLGVSTVDALVDVPTERFLAVQPTVIDNNLGRRNLPGGRSWGAVLDGKVMPQRPQDAVIARAVVDIPLLVSANRDEMRLFQAMQGPAYAPANEAALLAEISSAGFDRPADVLAAYRKRAPQADLTELRTLFLSDAIYKVPVIQLAQAQVAAGGRAYAALFVAEPFGPALGACHGAELAYIFDGLAAINAQTPENLAVRDEMIAAWSRFATTGNPGWPVYHGKARQFGSTGEMVTEPPEDDVTALWRTKP</sequence>
<organism evidence="5 6">
    <name type="scientific">Fodinicola feengrottensis</name>
    <dbReference type="NCBI Taxonomy" id="435914"/>
    <lineage>
        <taxon>Bacteria</taxon>
        <taxon>Bacillati</taxon>
        <taxon>Actinomycetota</taxon>
        <taxon>Actinomycetes</taxon>
        <taxon>Mycobacteriales</taxon>
        <taxon>Fodinicola</taxon>
    </lineage>
</organism>
<dbReference type="Pfam" id="PF00135">
    <property type="entry name" value="COesterase"/>
    <property type="match status" value="1"/>
</dbReference>
<evidence type="ECO:0000313" key="6">
    <source>
        <dbReference type="Proteomes" id="UP001500618"/>
    </source>
</evidence>
<reference evidence="5 6" key="1">
    <citation type="journal article" date="2019" name="Int. J. Syst. Evol. Microbiol.">
        <title>The Global Catalogue of Microorganisms (GCM) 10K type strain sequencing project: providing services to taxonomists for standard genome sequencing and annotation.</title>
        <authorList>
            <consortium name="The Broad Institute Genomics Platform"/>
            <consortium name="The Broad Institute Genome Sequencing Center for Infectious Disease"/>
            <person name="Wu L."/>
            <person name="Ma J."/>
        </authorList>
    </citation>
    <scope>NUCLEOTIDE SEQUENCE [LARGE SCALE GENOMIC DNA]</scope>
    <source>
        <strain evidence="5 6">JCM 14718</strain>
    </source>
</reference>
<proteinExistence type="inferred from homology"/>
<evidence type="ECO:0000313" key="5">
    <source>
        <dbReference type="EMBL" id="GAA1710522.1"/>
    </source>
</evidence>
<dbReference type="InterPro" id="IPR050309">
    <property type="entry name" value="Type-B_Carboxylest/Lipase"/>
</dbReference>
<dbReference type="Gene3D" id="3.40.50.1820">
    <property type="entry name" value="alpha/beta hydrolase"/>
    <property type="match status" value="1"/>
</dbReference>
<dbReference type="SUPFAM" id="SSF53474">
    <property type="entry name" value="alpha/beta-Hydrolases"/>
    <property type="match status" value="1"/>
</dbReference>
<dbReference type="EMBL" id="BAAANY010000036">
    <property type="protein sequence ID" value="GAA1710522.1"/>
    <property type="molecule type" value="Genomic_DNA"/>
</dbReference>
<comment type="similarity">
    <text evidence="1 3">Belongs to the type-B carboxylesterase/lipase family.</text>
</comment>
<dbReference type="EC" id="3.1.1.-" evidence="3"/>
<protein>
    <recommendedName>
        <fullName evidence="3">Carboxylic ester hydrolase</fullName>
        <ecNumber evidence="3">3.1.1.-</ecNumber>
    </recommendedName>
</protein>
<dbReference type="PRINTS" id="PR00878">
    <property type="entry name" value="CHOLNESTRASE"/>
</dbReference>
<dbReference type="Proteomes" id="UP001500618">
    <property type="component" value="Unassembled WGS sequence"/>
</dbReference>
<evidence type="ECO:0000256" key="1">
    <source>
        <dbReference type="ARBA" id="ARBA00005964"/>
    </source>
</evidence>
<evidence type="ECO:0000259" key="4">
    <source>
        <dbReference type="Pfam" id="PF00135"/>
    </source>
</evidence>
<keyword evidence="6" id="KW-1185">Reference proteome</keyword>
<gene>
    <name evidence="5" type="ORF">GCM10009765_69790</name>
</gene>